<accession>A0ACC1X3U2</accession>
<comment type="caution">
    <text evidence="1">The sequence shown here is derived from an EMBL/GenBank/DDBJ whole genome shotgun (WGS) entry which is preliminary data.</text>
</comment>
<sequence>MLPNYEKEKKNNYNCILFTKIPTCHRILPVALSTTSQTKHSMHAFYSSLPSFSTQSCSFTISFSFFSSPLLSASFLSLYMSMENIGKRPRNQPKTSVDFQSDEASSVEWEFIDMTEQEQDLIYRMHKLVGDRWDLIAGRIPGRKAEEIERFWIMRNNEWFAARRKLNERNPRSNVIDC</sequence>
<keyword evidence="2" id="KW-1185">Reference proteome</keyword>
<reference evidence="1 2" key="1">
    <citation type="journal article" date="2023" name="Science">
        <title>Complex scaffold remodeling in plant triterpene biosynthesis.</title>
        <authorList>
            <person name="De La Pena R."/>
            <person name="Hodgson H."/>
            <person name="Liu J.C."/>
            <person name="Stephenson M.J."/>
            <person name="Martin A.C."/>
            <person name="Owen C."/>
            <person name="Harkess A."/>
            <person name="Leebens-Mack J."/>
            <person name="Jimenez L.E."/>
            <person name="Osbourn A."/>
            <person name="Sattely E.S."/>
        </authorList>
    </citation>
    <scope>NUCLEOTIDE SEQUENCE [LARGE SCALE GENOMIC DNA]</scope>
    <source>
        <strain evidence="2">cv. JPN11</strain>
        <tissue evidence="1">Leaf</tissue>
    </source>
</reference>
<protein>
    <submittedName>
        <fullName evidence="1">Myb family transcription factor</fullName>
    </submittedName>
</protein>
<dbReference type="Proteomes" id="UP001164539">
    <property type="component" value="Chromosome 11"/>
</dbReference>
<dbReference type="EMBL" id="CM051404">
    <property type="protein sequence ID" value="KAJ4705881.1"/>
    <property type="molecule type" value="Genomic_DNA"/>
</dbReference>
<organism evidence="1 2">
    <name type="scientific">Melia azedarach</name>
    <name type="common">Chinaberry tree</name>
    <dbReference type="NCBI Taxonomy" id="155640"/>
    <lineage>
        <taxon>Eukaryota</taxon>
        <taxon>Viridiplantae</taxon>
        <taxon>Streptophyta</taxon>
        <taxon>Embryophyta</taxon>
        <taxon>Tracheophyta</taxon>
        <taxon>Spermatophyta</taxon>
        <taxon>Magnoliopsida</taxon>
        <taxon>eudicotyledons</taxon>
        <taxon>Gunneridae</taxon>
        <taxon>Pentapetalae</taxon>
        <taxon>rosids</taxon>
        <taxon>malvids</taxon>
        <taxon>Sapindales</taxon>
        <taxon>Meliaceae</taxon>
        <taxon>Melia</taxon>
    </lineage>
</organism>
<evidence type="ECO:0000313" key="1">
    <source>
        <dbReference type="EMBL" id="KAJ4705881.1"/>
    </source>
</evidence>
<name>A0ACC1X3U2_MELAZ</name>
<gene>
    <name evidence="1" type="ORF">OWV82_019611</name>
</gene>
<proteinExistence type="predicted"/>
<evidence type="ECO:0000313" key="2">
    <source>
        <dbReference type="Proteomes" id="UP001164539"/>
    </source>
</evidence>